<dbReference type="Pfam" id="PF04995">
    <property type="entry name" value="CcmD"/>
    <property type="match status" value="1"/>
</dbReference>
<reference evidence="13 14" key="1">
    <citation type="journal article" date="2015" name="Genome Announc.">
        <title>Complete Genome Sequencing of Stenotrophomonas acidaminiphila ZAC14D2_NAIMI4_2, a Multidrug-Resistant Strain Isolated from Sediments of a Polluted River in Mexico, Uncovers New Antibiotic Resistance Genes and a Novel Class-II Lasso Peptide Biosynthesis Gene Cluster.</title>
        <authorList>
            <person name="Vinuesa P."/>
            <person name="Ochoa-Sanchez L.E."/>
        </authorList>
    </citation>
    <scope>NUCLEOTIDE SEQUENCE [LARGE SCALE GENOMIC DNA]</scope>
    <source>
        <strain evidence="13 14">ZAC14D2_NAIMI4_2</strain>
    </source>
</reference>
<evidence type="ECO:0000256" key="5">
    <source>
        <dbReference type="ARBA" id="ARBA00022448"/>
    </source>
</evidence>
<comment type="similarity">
    <text evidence="3 12">Belongs to the CcmD/CycX/HelD family.</text>
</comment>
<keyword evidence="8 12" id="KW-0812">Transmembrane</keyword>
<comment type="function">
    <text evidence="1 12">Required for the export of heme to the periplasm for the biogenesis of c-type cytochromes.</text>
</comment>
<keyword evidence="9 12" id="KW-0201">Cytochrome c-type biogenesis</keyword>
<dbReference type="InterPro" id="IPR007078">
    <property type="entry name" value="Haem_export_protD_CcmD"/>
</dbReference>
<dbReference type="Proteomes" id="UP000061010">
    <property type="component" value="Chromosome"/>
</dbReference>
<evidence type="ECO:0000256" key="2">
    <source>
        <dbReference type="ARBA" id="ARBA00004377"/>
    </source>
</evidence>
<name>A0A0S1AYW9_9GAMM</name>
<evidence type="ECO:0000256" key="10">
    <source>
        <dbReference type="ARBA" id="ARBA00022989"/>
    </source>
</evidence>
<dbReference type="KEGG" id="sacz:AOT14_16240"/>
<evidence type="ECO:0000256" key="11">
    <source>
        <dbReference type="ARBA" id="ARBA00023136"/>
    </source>
</evidence>
<evidence type="ECO:0000256" key="4">
    <source>
        <dbReference type="ARBA" id="ARBA00016461"/>
    </source>
</evidence>
<dbReference type="GO" id="GO:0017004">
    <property type="term" value="P:cytochrome complex assembly"/>
    <property type="evidence" value="ECO:0007669"/>
    <property type="project" value="UniProtKB-KW"/>
</dbReference>
<dbReference type="PATRIC" id="fig|128780.6.peg.1627"/>
<keyword evidence="5 12" id="KW-0813">Transport</keyword>
<evidence type="ECO:0000313" key="13">
    <source>
        <dbReference type="EMBL" id="ALJ28012.1"/>
    </source>
</evidence>
<evidence type="ECO:0000256" key="3">
    <source>
        <dbReference type="ARBA" id="ARBA00008741"/>
    </source>
</evidence>
<gene>
    <name evidence="13" type="ORF">AOT14_16240</name>
</gene>
<comment type="subcellular location">
    <subcellularLocation>
        <location evidence="2 12">Cell inner membrane</location>
        <topology evidence="2 12">Single-pass membrane protein</topology>
    </subcellularLocation>
</comment>
<dbReference type="GO" id="GO:0015886">
    <property type="term" value="P:heme transport"/>
    <property type="evidence" value="ECO:0007669"/>
    <property type="project" value="InterPro"/>
</dbReference>
<keyword evidence="7 12" id="KW-0997">Cell inner membrane</keyword>
<protein>
    <recommendedName>
        <fullName evidence="4 12">Heme exporter protein D</fullName>
    </recommendedName>
</protein>
<evidence type="ECO:0000256" key="9">
    <source>
        <dbReference type="ARBA" id="ARBA00022748"/>
    </source>
</evidence>
<evidence type="ECO:0000256" key="1">
    <source>
        <dbReference type="ARBA" id="ARBA00002442"/>
    </source>
</evidence>
<dbReference type="AlphaFoldDB" id="A0A0S1AYW9"/>
<dbReference type="GO" id="GO:0005886">
    <property type="term" value="C:plasma membrane"/>
    <property type="evidence" value="ECO:0007669"/>
    <property type="project" value="UniProtKB-SubCell"/>
</dbReference>
<evidence type="ECO:0000256" key="6">
    <source>
        <dbReference type="ARBA" id="ARBA00022475"/>
    </source>
</evidence>
<keyword evidence="14" id="KW-1185">Reference proteome</keyword>
<evidence type="ECO:0000256" key="12">
    <source>
        <dbReference type="RuleBase" id="RU363101"/>
    </source>
</evidence>
<evidence type="ECO:0000256" key="7">
    <source>
        <dbReference type="ARBA" id="ARBA00022519"/>
    </source>
</evidence>
<evidence type="ECO:0000256" key="8">
    <source>
        <dbReference type="ARBA" id="ARBA00022692"/>
    </source>
</evidence>
<organism evidence="13 14">
    <name type="scientific">Stenotrophomonas acidaminiphila</name>
    <dbReference type="NCBI Taxonomy" id="128780"/>
    <lineage>
        <taxon>Bacteria</taxon>
        <taxon>Pseudomonadati</taxon>
        <taxon>Pseudomonadota</taxon>
        <taxon>Gammaproteobacteria</taxon>
        <taxon>Lysobacterales</taxon>
        <taxon>Lysobacteraceae</taxon>
        <taxon>Stenotrophomonas</taxon>
    </lineage>
</organism>
<keyword evidence="11 12" id="KW-0472">Membrane</keyword>
<sequence length="59" mass="6844">MTYFQYVALAYAVFFVVLAWDFAIPRLQVRRQLREVRNRLARASRNAVAAAPGDEELSR</sequence>
<feature type="transmembrane region" description="Helical" evidence="12">
    <location>
        <begin position="6"/>
        <end position="24"/>
    </location>
</feature>
<dbReference type="NCBIfam" id="TIGR03141">
    <property type="entry name" value="cytochro_ccmD"/>
    <property type="match status" value="1"/>
</dbReference>
<accession>A0A0S1AYW9</accession>
<keyword evidence="6 12" id="KW-1003">Cell membrane</keyword>
<evidence type="ECO:0000313" key="14">
    <source>
        <dbReference type="Proteomes" id="UP000061010"/>
    </source>
</evidence>
<proteinExistence type="inferred from homology"/>
<keyword evidence="10 12" id="KW-1133">Transmembrane helix</keyword>
<dbReference type="EMBL" id="CP012900">
    <property type="protein sequence ID" value="ALJ28012.1"/>
    <property type="molecule type" value="Genomic_DNA"/>
</dbReference>